<dbReference type="PATRIC" id="fig|1218565.3.peg.264"/>
<sequence>MKTDSNKVIFLLIRIPQYFFYFFLILSSVSIQAEENQNVEDSIDYEKEIPEGSSISHWRKESNRTWKAWIKSENTTNESQAKSDFDFEYLQCIKFYRSGSDTIKTELRDKVLYWTADNFNQSLNLRKMERATHILKLFYDVSRAIGIGNGTHSGVDSQNEYNTREYFAGDIIAYMHEIKDFQHEPFMETLIPLQITDSRLAFNLACLNSNRGKKQEMLKYMKIALSLGKPKSHFKGEPEFKNFWKDPDFLKLIE</sequence>
<name>M6DAG8_9LEPT</name>
<protein>
    <submittedName>
        <fullName evidence="1">Uncharacterized protein</fullName>
    </submittedName>
</protein>
<dbReference type="AlphaFoldDB" id="M6DAG8"/>
<reference evidence="1 2" key="1">
    <citation type="submission" date="2013-01" db="EMBL/GenBank/DDBJ databases">
        <authorList>
            <person name="Harkins D.M."/>
            <person name="Durkin A.S."/>
            <person name="Brinkac L.M."/>
            <person name="Haft D.H."/>
            <person name="Selengut J.D."/>
            <person name="Sanka R."/>
            <person name="DePew J."/>
            <person name="Purushe J."/>
            <person name="Galloway R.L."/>
            <person name="Vinetz J.M."/>
            <person name="Sutton G.G."/>
            <person name="Nierman W.C."/>
            <person name="Fouts D.E."/>
        </authorList>
    </citation>
    <scope>NUCLEOTIDE SEQUENCE [LARGE SCALE GENOMIC DNA]</scope>
    <source>
        <strain evidence="1 2">79601</strain>
    </source>
</reference>
<proteinExistence type="predicted"/>
<dbReference type="RefSeq" id="WP_020771994.1">
    <property type="nucleotide sequence ID" value="NZ_ANIK01000003.1"/>
</dbReference>
<evidence type="ECO:0000313" key="2">
    <source>
        <dbReference type="Proteomes" id="UP000011988"/>
    </source>
</evidence>
<dbReference type="NCBIfam" id="NF047558">
    <property type="entry name" value="TPR_END_plus"/>
    <property type="match status" value="1"/>
</dbReference>
<gene>
    <name evidence="1" type="ORF">LEP1GSC194_2571</name>
</gene>
<comment type="caution">
    <text evidence="1">The sequence shown here is derived from an EMBL/GenBank/DDBJ whole genome shotgun (WGS) entry which is preliminary data.</text>
</comment>
<dbReference type="Proteomes" id="UP000011988">
    <property type="component" value="Unassembled WGS sequence"/>
</dbReference>
<dbReference type="EMBL" id="ANIK01000003">
    <property type="protein sequence ID" value="EMJ98283.1"/>
    <property type="molecule type" value="Genomic_DNA"/>
</dbReference>
<evidence type="ECO:0000313" key="1">
    <source>
        <dbReference type="EMBL" id="EMJ98283.1"/>
    </source>
</evidence>
<dbReference type="OrthoDB" id="343906at2"/>
<organism evidence="1 2">
    <name type="scientific">Leptospira alstonii serovar Sichuan str. 79601</name>
    <dbReference type="NCBI Taxonomy" id="1218565"/>
    <lineage>
        <taxon>Bacteria</taxon>
        <taxon>Pseudomonadati</taxon>
        <taxon>Spirochaetota</taxon>
        <taxon>Spirochaetia</taxon>
        <taxon>Leptospirales</taxon>
        <taxon>Leptospiraceae</taxon>
        <taxon>Leptospira</taxon>
    </lineage>
</organism>
<accession>M6DAG8</accession>